<comment type="subcellular location">
    <molecule>Assembly protein</molecule>
    <subcellularLocation>
        <location evidence="9">Host nucleus</location>
    </subcellularLocation>
</comment>
<evidence type="ECO:0000256" key="2">
    <source>
        <dbReference type="ARBA" id="ARBA00022562"/>
    </source>
</evidence>
<dbReference type="InterPro" id="IPR001847">
    <property type="entry name" value="Peptidase_S21"/>
</dbReference>
<comment type="PTM">
    <text evidence="9">Capsid scaffolding protein: Capsid scaffolding protein is cleaved by assemblin after formation of the spherical procapsid. As a result, the capsid obtains its mature, icosahedral shape. Cleavages occur at two or more sites: release (R-site) and maturation (M-site).</text>
</comment>
<accession>A0A2H4V7Q3</accession>
<keyword evidence="2 9" id="KW-1048">Host nucleus</keyword>
<feature type="active site" description="Charge relay system" evidence="9">
    <location>
        <position position="135"/>
    </location>
</feature>
<evidence type="ECO:0000256" key="3">
    <source>
        <dbReference type="ARBA" id="ARBA00022612"/>
    </source>
</evidence>
<evidence type="ECO:0000256" key="9">
    <source>
        <dbReference type="HAMAP-Rule" id="MF_04008"/>
    </source>
</evidence>
<evidence type="ECO:0000256" key="6">
    <source>
        <dbReference type="ARBA" id="ARBA00022825"/>
    </source>
</evidence>
<feature type="region of interest" description="Interaction with major capsid protein" evidence="9">
    <location>
        <begin position="643"/>
        <end position="663"/>
    </location>
</feature>
<comment type="function">
    <text evidence="9">Assemblin: Protease that plays an essential role in virion assembly within the nucleus. Catalyzes the cleavage of the assembly protein after formation of the spherical procapsid. By that cleavage, the capsid matures and gains its icosahedral shape. The cleavage sites seem to include -Ala-Ser-, -Ala-Ala-, as well as Ala-Thr bonds. Assemblin and cleavages products are evicted from the capsid before or during DNA packaging.</text>
</comment>
<evidence type="ECO:0000256" key="7">
    <source>
        <dbReference type="ARBA" id="ARBA00022950"/>
    </source>
</evidence>
<feature type="chain" id="PRO_5023565260" description="Assemblin" evidence="9">
    <location>
        <begin position="1"/>
        <end position="234"/>
    </location>
</feature>
<dbReference type="PRINTS" id="PR00236">
    <property type="entry name" value="HSVCAPSIDP40"/>
</dbReference>
<comment type="subcellular location">
    <molecule>Capsid scaffolding protein</molecule>
    <subcellularLocation>
        <location evidence="9">Host cytoplasm</location>
    </subcellularLocation>
</comment>
<keyword evidence="4 9" id="KW-0645">Protease</keyword>
<comment type="caution">
    <text evidence="9">Lacks conserved residue(s) required for the propagation of feature annotation.</text>
</comment>
<keyword evidence="6 9" id="KW-0720">Serine protease</keyword>
<keyword evidence="5 9" id="KW-0378">Hydrolase</keyword>
<dbReference type="GO" id="GO:0006508">
    <property type="term" value="P:proteolysis"/>
    <property type="evidence" value="ECO:0007669"/>
    <property type="project" value="UniProtKB-KW"/>
</dbReference>
<feature type="chain" id="PRO_5023565258" description="Capsid scaffolding protein" evidence="9">
    <location>
        <begin position="1"/>
        <end position="663"/>
    </location>
</feature>
<feature type="compositionally biased region" description="Basic and acidic residues" evidence="10">
    <location>
        <begin position="501"/>
        <end position="512"/>
    </location>
</feature>
<evidence type="ECO:0000256" key="10">
    <source>
        <dbReference type="SAM" id="MobiDB-lite"/>
    </source>
</evidence>
<comment type="subunit">
    <molecule>Capsid scaffolding protein</molecule>
    <text evidence="9">Homomultimer. Interacts with major capsid protein.</text>
</comment>
<keyword evidence="3 9" id="KW-1188">Viral release from host cell</keyword>
<feature type="chain" id="PRO_5023565259" description="Assembly protein" evidence="9">
    <location>
        <begin position="235"/>
        <end position="663"/>
    </location>
</feature>
<reference evidence="11" key="1">
    <citation type="journal article" date="2017" name="Evol. Appl.">
        <title>A phylogenomic analysis of Marek's disease virus reveals independent paths to virulence in Eurasia and North America.</title>
        <authorList>
            <person name="Trimpert J."/>
            <person name="Groenke N."/>
            <person name="Jenckel M."/>
            <person name="He S."/>
            <person name="Kunec D."/>
            <person name="Szpara M.L."/>
            <person name="Spatz S.J."/>
            <person name="Osterrieder N."/>
            <person name="McMahon D.P."/>
        </authorList>
    </citation>
    <scope>NUCLEOTIDE SEQUENCE</scope>
    <source>
        <strain evidence="11">EU-1</strain>
    </source>
</reference>
<keyword evidence="1 9" id="KW-0597">Phosphoprotein</keyword>
<evidence type="ECO:0000256" key="5">
    <source>
        <dbReference type="ARBA" id="ARBA00022801"/>
    </source>
</evidence>
<dbReference type="GO" id="GO:0019076">
    <property type="term" value="P:viral release from host cell"/>
    <property type="evidence" value="ECO:0007669"/>
    <property type="project" value="UniProtKB-UniRule"/>
</dbReference>
<feature type="active site" description="Charge relay system" evidence="9">
    <location>
        <position position="49"/>
    </location>
</feature>
<keyword evidence="7 9" id="KW-0118">Viral capsid assembly</keyword>
<feature type="region of interest" description="Disordered" evidence="10">
    <location>
        <begin position="486"/>
        <end position="512"/>
    </location>
</feature>
<dbReference type="GO" id="GO:0039708">
    <property type="term" value="P:nuclear capsid assembly"/>
    <property type="evidence" value="ECO:0007669"/>
    <property type="project" value="UniProtKB-ARBA"/>
</dbReference>
<dbReference type="EMBL" id="MF431494">
    <property type="protein sequence ID" value="AUB51024.1"/>
    <property type="molecule type" value="Genomic_DNA"/>
</dbReference>
<dbReference type="InterPro" id="IPR035443">
    <property type="entry name" value="Herpes_virus_sf"/>
</dbReference>
<feature type="site" description="Cleavage; by assemblin; Tail site" evidence="9">
    <location>
        <begin position="638"/>
        <end position="639"/>
    </location>
</feature>
<evidence type="ECO:0000313" key="11">
    <source>
        <dbReference type="EMBL" id="AUB51024.1"/>
    </source>
</evidence>
<feature type="active site" description="Charge relay system" evidence="9">
    <location>
        <position position="116"/>
    </location>
</feature>
<evidence type="ECO:0000256" key="1">
    <source>
        <dbReference type="ARBA" id="ARBA00022553"/>
    </source>
</evidence>
<dbReference type="Pfam" id="PF00716">
    <property type="entry name" value="Peptidase_S21"/>
    <property type="match status" value="1"/>
</dbReference>
<feature type="region of interest" description="Disordered" evidence="10">
    <location>
        <begin position="583"/>
        <end position="608"/>
    </location>
</feature>
<proteinExistence type="inferred from homology"/>
<comment type="subcellular location">
    <molecule>Assemblin</molecule>
    <subcellularLocation>
        <location evidence="9">Host nucleus</location>
    </subcellularLocation>
</comment>
<feature type="compositionally biased region" description="Polar residues" evidence="10">
    <location>
        <begin position="587"/>
        <end position="596"/>
    </location>
</feature>
<dbReference type="FunFam" id="3.20.16.10:FF:000001">
    <property type="entry name" value="Capsid scaffolding protein"/>
    <property type="match status" value="1"/>
</dbReference>
<comment type="similarity">
    <text evidence="9">Belongs to the herpesviridae capsid scaffolding protein family.</text>
</comment>
<comment type="catalytic activity">
    <reaction evidence="9">
        <text>Cleaves -Ala-|-Ser- and -Ala-|-Ala- bonds in the scaffold protein.</text>
        <dbReference type="EC" id="3.4.21.97"/>
    </reaction>
</comment>
<comment type="function">
    <text evidence="9">Capsid scaffolding protein: Acts as a scaffold protein by binding major capsid protein in the cytoplasm, inducing the nuclear localization of both proteins. Multimerizes in the nucleus such as major capsid protein forms the icosahedral T=16 capsid. Autocatalytic cleavage releases the assembly protein, and subsequently abolishes interaction with major capsid protein. Cleavages products are evicted from the capsid before or during DNA packaging.</text>
</comment>
<organism evidence="11">
    <name type="scientific">Gallid alphaherpesvirus 2</name>
    <dbReference type="NCBI Taxonomy" id="10390"/>
    <lineage>
        <taxon>Viruses</taxon>
        <taxon>Duplodnaviria</taxon>
        <taxon>Heunggongvirae</taxon>
        <taxon>Peploviricota</taxon>
        <taxon>Herviviricetes</taxon>
        <taxon>Herpesvirales</taxon>
        <taxon>Orthoherpesviridae</taxon>
        <taxon>Alphaherpesvirinae</taxon>
        <taxon>Mardivirus</taxon>
        <taxon>Mardivirus gallidalpha2</taxon>
    </lineage>
</organism>
<comment type="domain">
    <text evidence="9">Region of interaction between pPR and pAP is called Amino conserved domain (ACD). The region of interaction with major capsid protein is called carboxyl conserved domain (CCD).</text>
</comment>
<dbReference type="SUPFAM" id="SSF50789">
    <property type="entry name" value="Herpes virus serine proteinase, assemblin"/>
    <property type="match status" value="1"/>
</dbReference>
<dbReference type="GO" id="GO:0042025">
    <property type="term" value="C:host cell nucleus"/>
    <property type="evidence" value="ECO:0007669"/>
    <property type="project" value="UniProtKB-SubCell"/>
</dbReference>
<comment type="subunit">
    <molecule>Assembly protein</molecule>
    <text evidence="9">Homomultimer. Interacts with major capsid protein.</text>
</comment>
<keyword evidence="8 9" id="KW-1035">Host cytoplasm</keyword>
<evidence type="ECO:0000256" key="8">
    <source>
        <dbReference type="ARBA" id="ARBA00023200"/>
    </source>
</evidence>
<protein>
    <recommendedName>
        <fullName evidence="9">Capsid scaffolding protein</fullName>
    </recommendedName>
    <alternativeName>
        <fullName evidence="9">Protease precursor</fullName>
        <shortName evidence="9">pPR</shortName>
    </alternativeName>
    <component>
        <recommendedName>
            <fullName evidence="9">Assemblin</fullName>
            <ecNumber evidence="9">3.4.21.97</ecNumber>
        </recommendedName>
        <alternativeName>
            <fullName evidence="9">Protease</fullName>
            <shortName evidence="9">Pr</shortName>
        </alternativeName>
    </component>
    <component>
        <recommendedName>
            <fullName evidence="9">Assembly protein</fullName>
            <shortName evidence="9">AP</shortName>
        </recommendedName>
        <alternativeName>
            <fullName evidence="9">Capsid assembly protein</fullName>
        </alternativeName>
    </component>
</protein>
<feature type="region of interest" description="Disordered" evidence="10">
    <location>
        <begin position="444"/>
        <end position="471"/>
    </location>
</feature>
<feature type="compositionally biased region" description="Polar residues" evidence="10">
    <location>
        <begin position="490"/>
        <end position="499"/>
    </location>
</feature>
<gene>
    <name evidence="11" type="primary">MDV038</name>
</gene>
<comment type="subunit">
    <molecule>Assemblin</molecule>
    <text evidence="9">Exists in a monomer-dimer equilibrium with the dimer being the active species.</text>
</comment>
<dbReference type="EC" id="3.4.21.97" evidence="9"/>
<dbReference type="Gene3D" id="3.20.16.10">
    <property type="entry name" value="Herpesvirus/Caudovirus protease domain"/>
    <property type="match status" value="1"/>
</dbReference>
<name>A0A2H4V7Q3_9ALPH</name>
<sequence>MNPADHPSVYVAGYLALYGADESDELNIDRKDIRAAIPTPAPLPINIDHRRDCTVGAVLALIDDEHGLFFLGKINCPVMVRTLETAASQEIFSELDNLKPDDKLLYIITNYLPSVSLSSRRLAPGETADETFLAHVALCLLGKRIGTIVTYDLTPEEAIEPFRKLSPNSKATLLSQGKETERLLGEMVWYPSKNAITKALLGTAVNNMLLRDRWQIISERRRMAGITGQKYLQASSFTALTDSMTSNNVSVTHPICENANPGNIQKDEEMQVCISPAQTSETLNAGVLSGCNDFHRLPHSDPASTSDQTNLQSLIEPSMNTQSSRPPGDDFIWVPIKSYNQLVSRNASQPTNIPDIAITSNQPPFIPPALMNTSISGQHSIPIGYAQYGYPTPVGTHNSLLPLGPVNQMGGFQYGPQVYPLSYGQSPLEAKLTALLECMTKEKRPVDEEHRGDDMHTTREERGRRGRKRPYEFDRSIESDLYYPGEFRRSNFSPPQASSMKYEETTGGRHDLSQTGPVLNSLMGAVTSLQKEVERLNGGNLPISNAQSSYGVPNGMHAPVYYSYPPPGTHPTVSWPMGVERPMPSTEGKTSTNSTVIPVPVSDPEAGRNVPITATISQERSDGIQKESIEQSRDTMNASAVAGIHRTSDAGVDVFINQMMAHQ</sequence>
<dbReference type="HAMAP" id="MF_04008">
    <property type="entry name" value="HSV_SCAF"/>
    <property type="match status" value="1"/>
</dbReference>
<dbReference type="GO" id="GO:0042802">
    <property type="term" value="F:identical protein binding"/>
    <property type="evidence" value="ECO:0007669"/>
    <property type="project" value="UniProtKB-UniRule"/>
</dbReference>
<comment type="function">
    <text evidence="9">Assembly protein: Plays a major role in capsid assembly. Acts as a scaffold protein by binding major capsid protein. Multimerizes in the nucleus such as major capsid protein forms the icosahedral T=16 capsid. Cleaved by assemblin after capsid completion. The cleavages products are evicted from the capsid before or during DNA packaging.</text>
</comment>
<dbReference type="GO" id="GO:0030430">
    <property type="term" value="C:host cell cytoplasm"/>
    <property type="evidence" value="ECO:0007669"/>
    <property type="project" value="UniProtKB-SubCell"/>
</dbReference>
<evidence type="ECO:0000256" key="4">
    <source>
        <dbReference type="ARBA" id="ARBA00022670"/>
    </source>
</evidence>
<feature type="site" description="Cleavage; by assemblin; Release site" evidence="9">
    <location>
        <begin position="234"/>
        <end position="235"/>
    </location>
</feature>
<dbReference type="GO" id="GO:0004252">
    <property type="term" value="F:serine-type endopeptidase activity"/>
    <property type="evidence" value="ECO:0007669"/>
    <property type="project" value="UniProtKB-UniRule"/>
</dbReference>